<proteinExistence type="predicted"/>
<name>A0A8J8M9B9_9FIRM</name>
<evidence type="ECO:0000256" key="1">
    <source>
        <dbReference type="SAM" id="Phobius"/>
    </source>
</evidence>
<dbReference type="Proteomes" id="UP000677305">
    <property type="component" value="Chromosome"/>
</dbReference>
<evidence type="ECO:0000313" key="3">
    <source>
        <dbReference type="Proteomes" id="UP000677305"/>
    </source>
</evidence>
<accession>A0A8J8M9B9</accession>
<keyword evidence="1" id="KW-1133">Transmembrane helix</keyword>
<keyword evidence="3" id="KW-1185">Reference proteome</keyword>
<gene>
    <name evidence="2" type="ORF">HYG85_05990</name>
</gene>
<sequence>MKKKNIVIIILVIAITTISILSLIKRAEYIYKQDYIDKLCASYFIQSASGFNLKYNEMEFEDKNFEYTQALVGINCVDDLLILTSYEKNNKNLDGALYSLRSYMIQHSPLNQEIDYDINHDIYDLIIKLSMELKSEEKAEELKEYISNLK</sequence>
<keyword evidence="1" id="KW-0812">Transmembrane</keyword>
<dbReference type="KEGG" id="vgu:HYG85_05990"/>
<organism evidence="2 3">
    <name type="scientific">Vallitalea guaymasensis</name>
    <dbReference type="NCBI Taxonomy" id="1185412"/>
    <lineage>
        <taxon>Bacteria</taxon>
        <taxon>Bacillati</taxon>
        <taxon>Bacillota</taxon>
        <taxon>Clostridia</taxon>
        <taxon>Lachnospirales</taxon>
        <taxon>Vallitaleaceae</taxon>
        <taxon>Vallitalea</taxon>
    </lineage>
</organism>
<protein>
    <submittedName>
        <fullName evidence="2">Uncharacterized protein</fullName>
    </submittedName>
</protein>
<dbReference type="RefSeq" id="WP_212692719.1">
    <property type="nucleotide sequence ID" value="NZ_CP058561.1"/>
</dbReference>
<evidence type="ECO:0000313" key="2">
    <source>
        <dbReference type="EMBL" id="QUH28500.1"/>
    </source>
</evidence>
<dbReference type="EMBL" id="CP058561">
    <property type="protein sequence ID" value="QUH28500.1"/>
    <property type="molecule type" value="Genomic_DNA"/>
</dbReference>
<keyword evidence="1" id="KW-0472">Membrane</keyword>
<dbReference type="AlphaFoldDB" id="A0A8J8M9B9"/>
<reference evidence="2 3" key="1">
    <citation type="submission" date="2020-07" db="EMBL/GenBank/DDBJ databases">
        <title>Vallitalea guaymasensis genome.</title>
        <authorList>
            <person name="Postec A."/>
        </authorList>
    </citation>
    <scope>NUCLEOTIDE SEQUENCE [LARGE SCALE GENOMIC DNA]</scope>
    <source>
        <strain evidence="2 3">Ra1766G1</strain>
    </source>
</reference>
<feature type="transmembrane region" description="Helical" evidence="1">
    <location>
        <begin position="6"/>
        <end position="24"/>
    </location>
</feature>